<evidence type="ECO:0000313" key="1">
    <source>
        <dbReference type="EMBL" id="ORX61082.1"/>
    </source>
</evidence>
<proteinExistence type="predicted"/>
<gene>
    <name evidence="1" type="ORF">BCR36DRAFT_341304</name>
</gene>
<dbReference type="STRING" id="1754191.A0A1Y1VPL8"/>
<dbReference type="PANTHER" id="PTHR13374:SF3">
    <property type="entry name" value="DET1 HOMOLOG"/>
    <property type="match status" value="1"/>
</dbReference>
<dbReference type="GO" id="GO:0031461">
    <property type="term" value="C:cullin-RING ubiquitin ligase complex"/>
    <property type="evidence" value="ECO:0007669"/>
    <property type="project" value="TreeGrafter"/>
</dbReference>
<dbReference type="OrthoDB" id="18339at2759"/>
<protein>
    <submittedName>
        <fullName evidence="1">Uncharacterized protein</fullName>
    </submittedName>
</protein>
<dbReference type="GO" id="GO:0031625">
    <property type="term" value="F:ubiquitin protein ligase binding"/>
    <property type="evidence" value="ECO:0007669"/>
    <property type="project" value="TreeGrafter"/>
</dbReference>
<reference evidence="1 2" key="2">
    <citation type="submission" date="2016-08" db="EMBL/GenBank/DDBJ databases">
        <title>Pervasive Adenine N6-methylation of Active Genes in Fungi.</title>
        <authorList>
            <consortium name="DOE Joint Genome Institute"/>
            <person name="Mondo S.J."/>
            <person name="Dannebaum R.O."/>
            <person name="Kuo R.C."/>
            <person name="Labutti K."/>
            <person name="Haridas S."/>
            <person name="Kuo A."/>
            <person name="Salamov A."/>
            <person name="Ahrendt S.R."/>
            <person name="Lipzen A."/>
            <person name="Sullivan W."/>
            <person name="Andreopoulos W.B."/>
            <person name="Clum A."/>
            <person name="Lindquist E."/>
            <person name="Daum C."/>
            <person name="Ramamoorthy G.K."/>
            <person name="Gryganskyi A."/>
            <person name="Culley D."/>
            <person name="Magnuson J.K."/>
            <person name="James T.Y."/>
            <person name="O'Malley M.A."/>
            <person name="Stajich J.E."/>
            <person name="Spatafora J.W."/>
            <person name="Visel A."/>
            <person name="Grigoriev I.V."/>
        </authorList>
    </citation>
    <scope>NUCLEOTIDE SEQUENCE [LARGE SCALE GENOMIC DNA]</scope>
    <source>
        <strain evidence="2">finn</strain>
    </source>
</reference>
<organism evidence="1 2">
    <name type="scientific">Piromyces finnis</name>
    <dbReference type="NCBI Taxonomy" id="1754191"/>
    <lineage>
        <taxon>Eukaryota</taxon>
        <taxon>Fungi</taxon>
        <taxon>Fungi incertae sedis</taxon>
        <taxon>Chytridiomycota</taxon>
        <taxon>Chytridiomycota incertae sedis</taxon>
        <taxon>Neocallimastigomycetes</taxon>
        <taxon>Neocallimastigales</taxon>
        <taxon>Neocallimastigaceae</taxon>
        <taxon>Piromyces</taxon>
    </lineage>
</organism>
<keyword evidence="2" id="KW-1185">Reference proteome</keyword>
<dbReference type="GO" id="GO:1990756">
    <property type="term" value="F:ubiquitin-like ligase-substrate adaptor activity"/>
    <property type="evidence" value="ECO:0007669"/>
    <property type="project" value="TreeGrafter"/>
</dbReference>
<dbReference type="Proteomes" id="UP000193719">
    <property type="component" value="Unassembled WGS sequence"/>
</dbReference>
<dbReference type="InterPro" id="IPR019138">
    <property type="entry name" value="De-etiolated_protein_1_Det1"/>
</dbReference>
<dbReference type="EMBL" id="MCFH01000001">
    <property type="protein sequence ID" value="ORX61082.1"/>
    <property type="molecule type" value="Genomic_DNA"/>
</dbReference>
<feature type="non-terminal residue" evidence="1">
    <location>
        <position position="306"/>
    </location>
</feature>
<dbReference type="PANTHER" id="PTHR13374">
    <property type="entry name" value="DET1 HOMOLOG DE-ETIOLATED-1 HOMOLOG"/>
    <property type="match status" value="1"/>
</dbReference>
<accession>A0A1Y1VPL8</accession>
<evidence type="ECO:0000313" key="2">
    <source>
        <dbReference type="Proteomes" id="UP000193719"/>
    </source>
</evidence>
<dbReference type="GO" id="GO:0016567">
    <property type="term" value="P:protein ubiquitination"/>
    <property type="evidence" value="ECO:0007669"/>
    <property type="project" value="TreeGrafter"/>
</dbReference>
<dbReference type="GO" id="GO:0032436">
    <property type="term" value="P:positive regulation of proteasomal ubiquitin-dependent protein catabolic process"/>
    <property type="evidence" value="ECO:0007669"/>
    <property type="project" value="TreeGrafter"/>
</dbReference>
<sequence length="306" mass="36624">MEPVNNISGTSNVNGIRNTINLHDHFHRNFNESYSYYHKNNNNSREITGLKHCIMSYLFKKAYNSKYEGALNHFYLVFDKFINLKMYKMQIINTELLLIKYGNVTFKNSKYEFPNAFDTLFFVIYDYINEKVISIHENSSEEMLEIFKESTDLYRDYNKRTFIYDNSPSGSFYINVDIQRRLYFLQKAKNGGKVNIIKRLLSFLPTNHQSFVKAPYFDRSLFYYDDNCIRTIEYPQPVINQTVRFCDRKTKKVKFELNPLLNIPDTNIPTNKIKSYIYYTFHPTDPFIISFQQFLDFPSIVNFYVR</sequence>
<reference evidence="1 2" key="1">
    <citation type="submission" date="2016-08" db="EMBL/GenBank/DDBJ databases">
        <title>Genomes of anaerobic fungi encode conserved fungal cellulosomes for biomass hydrolysis.</title>
        <authorList>
            <consortium name="DOE Joint Genome Institute"/>
            <person name="Haitjema C.H."/>
            <person name="Gilmore S.P."/>
            <person name="Henske J.K."/>
            <person name="Solomon K.V."/>
            <person name="De Groot R."/>
            <person name="Kuo A."/>
            <person name="Mondo S.J."/>
            <person name="Salamov A.A."/>
            <person name="Labutti K."/>
            <person name="Zhao Z."/>
            <person name="Chiniquy J."/>
            <person name="Barry K."/>
            <person name="Brewer H.M."/>
            <person name="Purvine S.O."/>
            <person name="Wright A.T."/>
            <person name="Boxma B."/>
            <person name="Van Alen T."/>
            <person name="Hackstein J.H."/>
            <person name="Baker S.E."/>
            <person name="Grigoriev I.V."/>
            <person name="O'Malley M.A."/>
        </authorList>
    </citation>
    <scope>NUCLEOTIDE SEQUENCE [LARGE SCALE GENOMIC DNA]</scope>
    <source>
        <strain evidence="2">finn</strain>
    </source>
</reference>
<dbReference type="GO" id="GO:0005634">
    <property type="term" value="C:nucleus"/>
    <property type="evidence" value="ECO:0007669"/>
    <property type="project" value="TreeGrafter"/>
</dbReference>
<comment type="caution">
    <text evidence="1">The sequence shown here is derived from an EMBL/GenBank/DDBJ whole genome shotgun (WGS) entry which is preliminary data.</text>
</comment>
<dbReference type="AlphaFoldDB" id="A0A1Y1VPL8"/>
<name>A0A1Y1VPL8_9FUNG</name>
<dbReference type="Pfam" id="PF09737">
    <property type="entry name" value="Det1"/>
    <property type="match status" value="1"/>
</dbReference>